<feature type="domain" description="Nicking enzyme C-terminal middle helical" evidence="1">
    <location>
        <begin position="16"/>
        <end position="122"/>
    </location>
</feature>
<organism evidence="2 3">
    <name type="scientific">Streptococcus porcorum</name>
    <dbReference type="NCBI Taxonomy" id="701526"/>
    <lineage>
        <taxon>Bacteria</taxon>
        <taxon>Bacillati</taxon>
        <taxon>Bacillota</taxon>
        <taxon>Bacilli</taxon>
        <taxon>Lactobacillales</taxon>
        <taxon>Streptococcaceae</taxon>
        <taxon>Streptococcus</taxon>
    </lineage>
</organism>
<dbReference type="Pfam" id="PF18208">
    <property type="entry name" value="NES_C_h"/>
    <property type="match status" value="1"/>
</dbReference>
<name>A0ABV2JHT5_9STRE</name>
<reference evidence="2 3" key="1">
    <citation type="submission" date="2024-06" db="EMBL/GenBank/DDBJ databases">
        <title>Genomic Encyclopedia of Type Strains, Phase IV (KMG-IV): sequencing the most valuable type-strain genomes for metagenomic binning, comparative biology and taxonomic classification.</title>
        <authorList>
            <person name="Goeker M."/>
        </authorList>
    </citation>
    <scope>NUCLEOTIDE SEQUENCE [LARGE SCALE GENOMIC DNA]</scope>
    <source>
        <strain evidence="2 3">DSM 28302</strain>
    </source>
</reference>
<dbReference type="Gene3D" id="1.20.58.1730">
    <property type="match status" value="1"/>
</dbReference>
<dbReference type="RefSeq" id="WP_354369812.1">
    <property type="nucleotide sequence ID" value="NZ_JBEPLN010000041.1"/>
</dbReference>
<accession>A0ABV2JHT5</accession>
<gene>
    <name evidence="2" type="ORF">ABID28_001772</name>
</gene>
<comment type="caution">
    <text evidence="2">The sequence shown here is derived from an EMBL/GenBank/DDBJ whole genome shotgun (WGS) entry which is preliminary data.</text>
</comment>
<sequence>MLKQDQNFTLKFEKTFSPLEKGELKNLSKELKLFINDENIDKRLGELKRWENSLIFNNKMEIQKQRLMLSKISSERDMLTKANEIIDKQAERFFKKSYPSLNIDKFSNHEVRAMVNETIFRKQLLNKDQLAEVIYNERVVEKEESKKIFKEKPFQTSRYLDSKIKQVEDSITKENNPERKEILSIKKEKLIGIKQGLIEYVQSEVERKFDKNVSIDSVISFIGQ</sequence>
<evidence type="ECO:0000259" key="1">
    <source>
        <dbReference type="Pfam" id="PF18208"/>
    </source>
</evidence>
<protein>
    <recommendedName>
        <fullName evidence="1">Nicking enzyme C-terminal middle helical domain-containing protein</fullName>
    </recommendedName>
</protein>
<dbReference type="InterPro" id="IPR040834">
    <property type="entry name" value="NES_C_h"/>
</dbReference>
<dbReference type="EMBL" id="JBEPLN010000041">
    <property type="protein sequence ID" value="MET3635110.1"/>
    <property type="molecule type" value="Genomic_DNA"/>
</dbReference>
<evidence type="ECO:0000313" key="3">
    <source>
        <dbReference type="Proteomes" id="UP001549037"/>
    </source>
</evidence>
<keyword evidence="3" id="KW-1185">Reference proteome</keyword>
<proteinExistence type="predicted"/>
<evidence type="ECO:0000313" key="2">
    <source>
        <dbReference type="EMBL" id="MET3635110.1"/>
    </source>
</evidence>
<dbReference type="Proteomes" id="UP001549037">
    <property type="component" value="Unassembled WGS sequence"/>
</dbReference>